<dbReference type="Proteomes" id="UP000307702">
    <property type="component" value="Unassembled WGS sequence"/>
</dbReference>
<dbReference type="Gene3D" id="3.40.630.30">
    <property type="match status" value="1"/>
</dbReference>
<protein>
    <submittedName>
        <fullName evidence="1">Uncharacterized protein</fullName>
    </submittedName>
</protein>
<dbReference type="RefSeq" id="WP_138622686.1">
    <property type="nucleotide sequence ID" value="NZ_SZVP01000007.1"/>
</dbReference>
<organism evidence="1 2">
    <name type="scientific">Colwellia ponticola</name>
    <dbReference type="NCBI Taxonomy" id="2304625"/>
    <lineage>
        <taxon>Bacteria</taxon>
        <taxon>Pseudomonadati</taxon>
        <taxon>Pseudomonadota</taxon>
        <taxon>Gammaproteobacteria</taxon>
        <taxon>Alteromonadales</taxon>
        <taxon>Colwelliaceae</taxon>
        <taxon>Colwellia</taxon>
    </lineage>
</organism>
<evidence type="ECO:0000313" key="2">
    <source>
        <dbReference type="Proteomes" id="UP000307702"/>
    </source>
</evidence>
<comment type="caution">
    <text evidence="1">The sequence shown here is derived from an EMBL/GenBank/DDBJ whole genome shotgun (WGS) entry which is preliminary data.</text>
</comment>
<name>A0A8H2PK34_9GAMM</name>
<reference evidence="1 2" key="1">
    <citation type="submission" date="2019-05" db="EMBL/GenBank/DDBJ databases">
        <title>Colwellia ponticola sp. nov., isolated from seawater.</title>
        <authorList>
            <person name="Yoon J.-H."/>
        </authorList>
    </citation>
    <scope>NUCLEOTIDE SEQUENCE [LARGE SCALE GENOMIC DNA]</scope>
    <source>
        <strain evidence="1 2">OISW-25</strain>
    </source>
</reference>
<dbReference type="SUPFAM" id="SSF55729">
    <property type="entry name" value="Acyl-CoA N-acyltransferases (Nat)"/>
    <property type="match status" value="1"/>
</dbReference>
<dbReference type="InterPro" id="IPR016181">
    <property type="entry name" value="Acyl_CoA_acyltransferase"/>
</dbReference>
<gene>
    <name evidence="1" type="ORF">FCS21_09295</name>
</gene>
<accession>A0A8H2PK34</accession>
<keyword evidence="2" id="KW-1185">Reference proteome</keyword>
<sequence length="176" mass="20760">MFKIKNRIKKLLPKYELYRVYNIPLNYQIIDIKTNLIFVNLALTDYSNHALYKNTAGYKNTESYGFGLLKDEKLVAIQWYWFGQRSKELDWWSMPDDSIMSMHIQVDTCYQNRGLSTVLKSFALKELSEAGFKNVYSRVWHNHLASIAMNRRLGAIQEGWQGKIGSKKFKFKNSRK</sequence>
<evidence type="ECO:0000313" key="1">
    <source>
        <dbReference type="EMBL" id="TMM45276.1"/>
    </source>
</evidence>
<dbReference type="OrthoDB" id="1450704at2"/>
<dbReference type="AlphaFoldDB" id="A0A8H2PK34"/>
<dbReference type="EMBL" id="SZVP01000007">
    <property type="protein sequence ID" value="TMM45276.1"/>
    <property type="molecule type" value="Genomic_DNA"/>
</dbReference>
<proteinExistence type="predicted"/>